<dbReference type="InterPro" id="IPR011990">
    <property type="entry name" value="TPR-like_helical_dom_sf"/>
</dbReference>
<dbReference type="Proteomes" id="UP000199651">
    <property type="component" value="Unassembled WGS sequence"/>
</dbReference>
<dbReference type="SMART" id="SM00530">
    <property type="entry name" value="HTH_XRE"/>
    <property type="match status" value="1"/>
</dbReference>
<name>A0A1H0LCE7_9PSEU</name>
<dbReference type="PRINTS" id="PR00364">
    <property type="entry name" value="DISEASERSIST"/>
</dbReference>
<dbReference type="SMART" id="SM00028">
    <property type="entry name" value="TPR"/>
    <property type="match status" value="4"/>
</dbReference>
<dbReference type="RefSeq" id="WP_091373211.1">
    <property type="nucleotide sequence ID" value="NZ_FNDV01000009.1"/>
</dbReference>
<dbReference type="GO" id="GO:0003677">
    <property type="term" value="F:DNA binding"/>
    <property type="evidence" value="ECO:0007669"/>
    <property type="project" value="InterPro"/>
</dbReference>
<proteinExistence type="predicted"/>
<dbReference type="SUPFAM" id="SSF48452">
    <property type="entry name" value="TPR-like"/>
    <property type="match status" value="2"/>
</dbReference>
<feature type="repeat" description="TPR" evidence="1">
    <location>
        <begin position="628"/>
        <end position="661"/>
    </location>
</feature>
<dbReference type="InterPro" id="IPR019734">
    <property type="entry name" value="TPR_rpt"/>
</dbReference>
<dbReference type="Pfam" id="PF13560">
    <property type="entry name" value="HTH_31"/>
    <property type="match status" value="1"/>
</dbReference>
<dbReference type="AlphaFoldDB" id="A0A1H0LCE7"/>
<accession>A0A1H0LCE7</accession>
<reference evidence="4" key="1">
    <citation type="submission" date="2016-10" db="EMBL/GenBank/DDBJ databases">
        <authorList>
            <person name="Varghese N."/>
            <person name="Submissions S."/>
        </authorList>
    </citation>
    <scope>NUCLEOTIDE SEQUENCE [LARGE SCALE GENOMIC DNA]</scope>
    <source>
        <strain evidence="4">IBRC-M 10655</strain>
    </source>
</reference>
<dbReference type="InterPro" id="IPR001387">
    <property type="entry name" value="Cro/C1-type_HTH"/>
</dbReference>
<organism evidence="3 4">
    <name type="scientific">Actinokineospora alba</name>
    <dbReference type="NCBI Taxonomy" id="504798"/>
    <lineage>
        <taxon>Bacteria</taxon>
        <taxon>Bacillati</taxon>
        <taxon>Actinomycetota</taxon>
        <taxon>Actinomycetes</taxon>
        <taxon>Pseudonocardiales</taxon>
        <taxon>Pseudonocardiaceae</taxon>
        <taxon>Actinokineospora</taxon>
    </lineage>
</organism>
<dbReference type="Gene3D" id="1.10.260.40">
    <property type="entry name" value="lambda repressor-like DNA-binding domains"/>
    <property type="match status" value="1"/>
</dbReference>
<evidence type="ECO:0000259" key="2">
    <source>
        <dbReference type="PROSITE" id="PS50943"/>
    </source>
</evidence>
<sequence length="766" mass="84762">MGRVKPGESSPFGRALRRRREERGLSLTGLAALVHYSRGYIGKVETGDKPPTDELARRCDDVLDAGGRLLGLVPEGGIPRFAQLPAAAATFVGRRAQLDKLENALTGPRMTGTPRLVAIDGPPGAGKTAMALRLAHEIKDKFSDGQLYVDLHAHSPDGNPARPATVLEEFLLALGVRTGSVPDGVEARAALYRSLLDGRRALLVLDNALDTAQVESLLPASDGCGVILTSRCRLTGLDVSQDHRTTLGPMTEDESNILLRNVIGDDRVDEEPLATQALAERCGHLPLALRIAAERVATHPHHLVCDLVAELGDEQDRLDALVTEDSYAIRTVFSWSYRDLSGEAARLFRLLGLHLGPHISAGAAAALTDVPTAVARRVLDRLISVHLLEGAPGDQYYMHDLLRVYAAERAAAEEPGIERRLAAQRVLEWYLRTAYEANHVLAPQRPNPSLPEPRFALALPEFPRYEDALDWCERELPNLVAATRMAVELGEYETAWKLPAGLWNFLFLRKRWSAWITSHEVGLVGARQGRDRLGEAWLLNNVALAYRELRRFDEARVHLEQALAMRRDIGDRVGEAWTLTALGFLDTDLCRFDAAAQRFQGTLDLRDEIAQTDGDDLTARVGNLHLKSIALANLGVVFRELRRFDDALDHLRWALEISREIQDRHGESYTLIKLSDTYRELGRTEDALVASAEALDIRRDIGDRWGEAEVLHKRGHALFDNGQHGEARQSWQQAADIFDELGDPRAQDVKSALAHVADARLRSPLD</sequence>
<dbReference type="STRING" id="504798.SAMN05421871_109212"/>
<dbReference type="OrthoDB" id="4329304at2"/>
<dbReference type="GO" id="GO:0043531">
    <property type="term" value="F:ADP binding"/>
    <property type="evidence" value="ECO:0007669"/>
    <property type="project" value="InterPro"/>
</dbReference>
<feature type="domain" description="HTH cro/C1-type" evidence="2">
    <location>
        <begin position="16"/>
        <end position="69"/>
    </location>
</feature>
<dbReference type="InterPro" id="IPR027417">
    <property type="entry name" value="P-loop_NTPase"/>
</dbReference>
<dbReference type="SUPFAM" id="SSF52540">
    <property type="entry name" value="P-loop containing nucleoside triphosphate hydrolases"/>
    <property type="match status" value="1"/>
</dbReference>
<dbReference type="PROSITE" id="PS50943">
    <property type="entry name" value="HTH_CROC1"/>
    <property type="match status" value="1"/>
</dbReference>
<dbReference type="SUPFAM" id="SSF47413">
    <property type="entry name" value="lambda repressor-like DNA-binding domains"/>
    <property type="match status" value="1"/>
</dbReference>
<evidence type="ECO:0000256" key="1">
    <source>
        <dbReference type="PROSITE-ProRule" id="PRU00339"/>
    </source>
</evidence>
<dbReference type="InterPro" id="IPR041664">
    <property type="entry name" value="AAA_16"/>
</dbReference>
<dbReference type="InterPro" id="IPR003593">
    <property type="entry name" value="AAA+_ATPase"/>
</dbReference>
<keyword evidence="4" id="KW-1185">Reference proteome</keyword>
<dbReference type="PANTHER" id="PTHR47691:SF3">
    <property type="entry name" value="HTH-TYPE TRANSCRIPTIONAL REGULATOR RV0890C-RELATED"/>
    <property type="match status" value="1"/>
</dbReference>
<dbReference type="PROSITE" id="PS50005">
    <property type="entry name" value="TPR"/>
    <property type="match status" value="1"/>
</dbReference>
<keyword evidence="1" id="KW-0802">TPR repeat</keyword>
<evidence type="ECO:0000313" key="3">
    <source>
        <dbReference type="EMBL" id="SDO65620.1"/>
    </source>
</evidence>
<dbReference type="InterPro" id="IPR010982">
    <property type="entry name" value="Lambda_DNA-bd_dom_sf"/>
</dbReference>
<protein>
    <submittedName>
        <fullName evidence="3">Tetratricopeptide repeat-containing protein</fullName>
    </submittedName>
</protein>
<evidence type="ECO:0000313" key="4">
    <source>
        <dbReference type="Proteomes" id="UP000199651"/>
    </source>
</evidence>
<gene>
    <name evidence="3" type="ORF">SAMN05192558_10485</name>
</gene>
<dbReference type="SMART" id="SM00382">
    <property type="entry name" value="AAA"/>
    <property type="match status" value="1"/>
</dbReference>
<dbReference type="Pfam" id="PF13424">
    <property type="entry name" value="TPR_12"/>
    <property type="match status" value="2"/>
</dbReference>
<dbReference type="Gene3D" id="3.40.50.300">
    <property type="entry name" value="P-loop containing nucleotide triphosphate hydrolases"/>
    <property type="match status" value="1"/>
</dbReference>
<dbReference type="Pfam" id="PF13191">
    <property type="entry name" value="AAA_16"/>
    <property type="match status" value="1"/>
</dbReference>
<dbReference type="PANTHER" id="PTHR47691">
    <property type="entry name" value="REGULATOR-RELATED"/>
    <property type="match status" value="1"/>
</dbReference>
<dbReference type="Gene3D" id="1.25.40.10">
    <property type="entry name" value="Tetratricopeptide repeat domain"/>
    <property type="match status" value="2"/>
</dbReference>
<dbReference type="EMBL" id="FNJB01000004">
    <property type="protein sequence ID" value="SDO65620.1"/>
    <property type="molecule type" value="Genomic_DNA"/>
</dbReference>